<keyword evidence="9" id="KW-0732">Signal</keyword>
<evidence type="ECO:0000313" key="10">
    <source>
        <dbReference type="EMBL" id="OEU22463.1"/>
    </source>
</evidence>
<dbReference type="EMBL" id="KV784353">
    <property type="protein sequence ID" value="OEU22463.1"/>
    <property type="molecule type" value="Genomic_DNA"/>
</dbReference>
<dbReference type="InterPro" id="IPR005524">
    <property type="entry name" value="DUF318"/>
</dbReference>
<comment type="subcellular location">
    <subcellularLocation>
        <location evidence="1">Cell membrane</location>
        <topology evidence="1">Multi-pass membrane protein</topology>
    </subcellularLocation>
</comment>
<feature type="chain" id="PRO_5009193701" description="Permease" evidence="9">
    <location>
        <begin position="27"/>
        <end position="474"/>
    </location>
</feature>
<evidence type="ECO:0000256" key="9">
    <source>
        <dbReference type="SAM" id="SignalP"/>
    </source>
</evidence>
<feature type="transmembrane region" description="Helical" evidence="8">
    <location>
        <begin position="370"/>
        <end position="396"/>
    </location>
</feature>
<evidence type="ECO:0008006" key="12">
    <source>
        <dbReference type="Google" id="ProtNLM"/>
    </source>
</evidence>
<feature type="region of interest" description="Disordered" evidence="7">
    <location>
        <begin position="448"/>
        <end position="474"/>
    </location>
</feature>
<keyword evidence="4 8" id="KW-0812">Transmembrane</keyword>
<evidence type="ECO:0000256" key="5">
    <source>
        <dbReference type="ARBA" id="ARBA00022989"/>
    </source>
</evidence>
<keyword evidence="5 8" id="KW-1133">Transmembrane helix</keyword>
<feature type="transmembrane region" description="Helical" evidence="8">
    <location>
        <begin position="289"/>
        <end position="311"/>
    </location>
</feature>
<feature type="signal peptide" evidence="9">
    <location>
        <begin position="1"/>
        <end position="26"/>
    </location>
</feature>
<reference evidence="10 11" key="1">
    <citation type="submission" date="2016-09" db="EMBL/GenBank/DDBJ databases">
        <title>Extensive genetic diversity and differential bi-allelic expression allows diatom success in the polar Southern Ocean.</title>
        <authorList>
            <consortium name="DOE Joint Genome Institute"/>
            <person name="Mock T."/>
            <person name="Otillar R.P."/>
            <person name="Strauss J."/>
            <person name="Dupont C."/>
            <person name="Frickenhaus S."/>
            <person name="Maumus F."/>
            <person name="Mcmullan M."/>
            <person name="Sanges R."/>
            <person name="Schmutz J."/>
            <person name="Toseland A."/>
            <person name="Valas R."/>
            <person name="Veluchamy A."/>
            <person name="Ward B.J."/>
            <person name="Allen A."/>
            <person name="Barry K."/>
            <person name="Falciatore A."/>
            <person name="Ferrante M."/>
            <person name="Fortunato A.E."/>
            <person name="Gloeckner G."/>
            <person name="Gruber A."/>
            <person name="Hipkin R."/>
            <person name="Janech M."/>
            <person name="Kroth P."/>
            <person name="Leese F."/>
            <person name="Lindquist E."/>
            <person name="Lyon B.R."/>
            <person name="Martin J."/>
            <person name="Mayer C."/>
            <person name="Parker M."/>
            <person name="Quesneville H."/>
            <person name="Raymond J."/>
            <person name="Uhlig C."/>
            <person name="Valentin K.U."/>
            <person name="Worden A.Z."/>
            <person name="Armbrust E.V."/>
            <person name="Bowler C."/>
            <person name="Green B."/>
            <person name="Moulton V."/>
            <person name="Van Oosterhout C."/>
            <person name="Grigoriev I."/>
        </authorList>
    </citation>
    <scope>NUCLEOTIDE SEQUENCE [LARGE SCALE GENOMIC DNA]</scope>
    <source>
        <strain evidence="10 11">CCMP1102</strain>
    </source>
</reference>
<dbReference type="KEGG" id="fcy:FRACYDRAFT_259080"/>
<sequence length="474" mass="49907">MTRLCLFPLVLTISTLSTTVFVVVEAGDACCKSAVGTEFLITDPFSVAPQGWDEEDDGVWDSPKVSLSSLPTWYQLMYEIRLGMVGAAPWLIVGVLAAALLTTFLKPMFPSSMLQFWLGSNKNNTNTNSKSNNTVIDSLRGSLFGLLVPFCSCGALPLALVLKKEGVSSASIAAFVTAAQAAGVDSLFYTYGIFGIRIALLRLAAAGTLAFTVGVTLSTNNDGTNNKEEEKEKLKEQITGNEESCCVNDDKSKDGCHKTPLVDNVTKTTTSTNSMVTTTKLFINTSIGLFSQVAIWVGVGVVISAGLAVWAPPTSSASSAPASSVTISSATDVVSVMKSITSRAGLFMLTLPMTICEHGIVSLAEALKGLGFSAGTVVALVVIGPSTNISSLLILSRLNNNSNDSNNRIFDCTKITAVILIFGICLSYIAEDIGSSVMMRKAEADNTASSDASSSSGLPDWLNQNAASSDDYYS</sequence>
<feature type="transmembrane region" description="Helical" evidence="8">
    <location>
        <begin position="80"/>
        <end position="105"/>
    </location>
</feature>
<evidence type="ECO:0000256" key="1">
    <source>
        <dbReference type="ARBA" id="ARBA00004651"/>
    </source>
</evidence>
<comment type="similarity">
    <text evidence="2">Belongs to the UPF0718 family.</text>
</comment>
<keyword evidence="11" id="KW-1185">Reference proteome</keyword>
<evidence type="ECO:0000256" key="8">
    <source>
        <dbReference type="SAM" id="Phobius"/>
    </source>
</evidence>
<dbReference type="Proteomes" id="UP000095751">
    <property type="component" value="Unassembled WGS sequence"/>
</dbReference>
<protein>
    <recommendedName>
        <fullName evidence="12">Permease</fullName>
    </recommendedName>
</protein>
<dbReference type="GO" id="GO:0005886">
    <property type="term" value="C:plasma membrane"/>
    <property type="evidence" value="ECO:0007669"/>
    <property type="project" value="UniProtKB-SubCell"/>
</dbReference>
<dbReference type="Pfam" id="PF03773">
    <property type="entry name" value="ArsP_1"/>
    <property type="match status" value="1"/>
</dbReference>
<feature type="transmembrane region" description="Helical" evidence="8">
    <location>
        <begin position="168"/>
        <end position="188"/>
    </location>
</feature>
<gene>
    <name evidence="10" type="ORF">FRACYDRAFT_259080</name>
</gene>
<evidence type="ECO:0000313" key="11">
    <source>
        <dbReference type="Proteomes" id="UP000095751"/>
    </source>
</evidence>
<dbReference type="PANTHER" id="PTHR34184">
    <property type="entry name" value="UPF0718 PROTEIN YCGR"/>
    <property type="match status" value="1"/>
</dbReference>
<dbReference type="PANTHER" id="PTHR34184:SF4">
    <property type="entry name" value="UPF0718 PROTEIN YCGR"/>
    <property type="match status" value="1"/>
</dbReference>
<dbReference type="InterPro" id="IPR052923">
    <property type="entry name" value="UPF0718"/>
</dbReference>
<evidence type="ECO:0000256" key="2">
    <source>
        <dbReference type="ARBA" id="ARBA00006386"/>
    </source>
</evidence>
<evidence type="ECO:0000256" key="7">
    <source>
        <dbReference type="SAM" id="MobiDB-lite"/>
    </source>
</evidence>
<organism evidence="10 11">
    <name type="scientific">Fragilariopsis cylindrus CCMP1102</name>
    <dbReference type="NCBI Taxonomy" id="635003"/>
    <lineage>
        <taxon>Eukaryota</taxon>
        <taxon>Sar</taxon>
        <taxon>Stramenopiles</taxon>
        <taxon>Ochrophyta</taxon>
        <taxon>Bacillariophyta</taxon>
        <taxon>Bacillariophyceae</taxon>
        <taxon>Bacillariophycidae</taxon>
        <taxon>Bacillariales</taxon>
        <taxon>Bacillariaceae</taxon>
        <taxon>Fragilariopsis</taxon>
    </lineage>
</organism>
<evidence type="ECO:0000256" key="4">
    <source>
        <dbReference type="ARBA" id="ARBA00022692"/>
    </source>
</evidence>
<dbReference type="OrthoDB" id="1938156at2759"/>
<dbReference type="AlphaFoldDB" id="A0A1E7FXC7"/>
<keyword evidence="6 8" id="KW-0472">Membrane</keyword>
<feature type="transmembrane region" description="Helical" evidence="8">
    <location>
        <begin position="408"/>
        <end position="430"/>
    </location>
</feature>
<accession>A0A1E7FXC7</accession>
<feature type="transmembrane region" description="Helical" evidence="8">
    <location>
        <begin position="200"/>
        <end position="219"/>
    </location>
</feature>
<evidence type="ECO:0000256" key="3">
    <source>
        <dbReference type="ARBA" id="ARBA00022475"/>
    </source>
</evidence>
<name>A0A1E7FXC7_9STRA</name>
<evidence type="ECO:0000256" key="6">
    <source>
        <dbReference type="ARBA" id="ARBA00023136"/>
    </source>
</evidence>
<dbReference type="InParanoid" id="A0A1E7FXC7"/>
<feature type="transmembrane region" description="Helical" evidence="8">
    <location>
        <begin position="143"/>
        <end position="162"/>
    </location>
</feature>
<keyword evidence="3" id="KW-1003">Cell membrane</keyword>
<proteinExistence type="inferred from homology"/>